<comment type="caution">
    <text evidence="7">The sequence shown here is derived from an EMBL/GenBank/DDBJ whole genome shotgun (WGS) entry which is preliminary data.</text>
</comment>
<dbReference type="InterPro" id="IPR051464">
    <property type="entry name" value="Peptidase_M42_aminopept"/>
</dbReference>
<dbReference type="GO" id="GO:0006508">
    <property type="term" value="P:proteolysis"/>
    <property type="evidence" value="ECO:0007669"/>
    <property type="project" value="UniProtKB-KW"/>
</dbReference>
<dbReference type="Gene3D" id="3.40.1440.10">
    <property type="entry name" value="GIY-YIG endonuclease"/>
    <property type="match status" value="1"/>
</dbReference>
<dbReference type="CDD" id="cd10456">
    <property type="entry name" value="GIY-YIG_UPF0213"/>
    <property type="match status" value="1"/>
</dbReference>
<sequence length="432" mass="49094">MYTYIVKCSDGTYYTGWTTDLEKRLNTHNQQKGAKYTRPRLPVHLVYWEYFKSKRRAQGREWEIKQLSRKGKEILINKNLKSEGDVSMEKTLRYTIDELEKILKIPSPSGHTEYLKDHVIKELKSLKVDYQETHKGAIIATVKGEVTKEHRTVSAHMDTLGAMVKEIKSNGRLKFDPIGGYMMNSVEGENCVIETLNQKQFSGTFFTTKPSVHIHSDAKKIDRSVENMEVIIDQKVTSVEDIEKLGISIGDFIFLDPRTEIHENGFIKSRHIDDKAGVAVMLGLIYDLKKNKKKPFYSTHFFFSNYEEVGHGASASIPEETKEFLAIDMSTPGDGQSSTEYHVTICAKDSTGPYDYSLRKKLIEIAKEHKINYKVDLYPYYGSDASAALRSGNDFKAALIGPGVYASHGYERTHEDAIGNTLKLGIQYLLSE</sequence>
<evidence type="ECO:0000313" key="7">
    <source>
        <dbReference type="EMBL" id="NBG88536.1"/>
    </source>
</evidence>
<evidence type="ECO:0000256" key="2">
    <source>
        <dbReference type="ARBA" id="ARBA00022438"/>
    </source>
</evidence>
<dbReference type="PROSITE" id="PS50164">
    <property type="entry name" value="GIY_YIG"/>
    <property type="match status" value="1"/>
</dbReference>
<protein>
    <submittedName>
        <fullName evidence="7">M20/M25/M40 family metallo-hydrolase</fullName>
    </submittedName>
</protein>
<dbReference type="Pfam" id="PF05343">
    <property type="entry name" value="Peptidase_M42"/>
    <property type="match status" value="1"/>
</dbReference>
<evidence type="ECO:0000259" key="6">
    <source>
        <dbReference type="PROSITE" id="PS50164"/>
    </source>
</evidence>
<reference evidence="7 8" key="1">
    <citation type="submission" date="2019-04" db="EMBL/GenBank/DDBJ databases">
        <title>Isachenkonia alkalipeptolytica gen. nov. sp. nov. a new anaerobic, alkiliphilic organothrophic bacterium capable to reduce synthesized ferrihydrite isolated from a soda lake.</title>
        <authorList>
            <person name="Toshchakov S.V."/>
            <person name="Zavarzina D.G."/>
            <person name="Zhilina T.N."/>
            <person name="Kostrikina N.A."/>
            <person name="Kublanov I.V."/>
        </authorList>
    </citation>
    <scope>NUCLEOTIDE SEQUENCE [LARGE SCALE GENOMIC DNA]</scope>
    <source>
        <strain evidence="7 8">Z-1701</strain>
    </source>
</reference>
<gene>
    <name evidence="7" type="ORF">ISALK_08480</name>
</gene>
<dbReference type="AlphaFoldDB" id="A0AA43XLI1"/>
<dbReference type="GO" id="GO:0004177">
    <property type="term" value="F:aminopeptidase activity"/>
    <property type="evidence" value="ECO:0007669"/>
    <property type="project" value="UniProtKB-KW"/>
</dbReference>
<keyword evidence="2" id="KW-0031">Aminopeptidase</keyword>
<evidence type="ECO:0000256" key="5">
    <source>
        <dbReference type="ARBA" id="ARBA00022801"/>
    </source>
</evidence>
<evidence type="ECO:0000256" key="3">
    <source>
        <dbReference type="ARBA" id="ARBA00022670"/>
    </source>
</evidence>
<organism evidence="7 8">
    <name type="scientific">Isachenkonia alkalipeptolytica</name>
    <dbReference type="NCBI Taxonomy" id="2565777"/>
    <lineage>
        <taxon>Bacteria</taxon>
        <taxon>Bacillati</taxon>
        <taxon>Bacillota</taxon>
        <taxon>Clostridia</taxon>
        <taxon>Eubacteriales</taxon>
        <taxon>Clostridiaceae</taxon>
        <taxon>Isachenkonia</taxon>
    </lineage>
</organism>
<dbReference type="GO" id="GO:0046872">
    <property type="term" value="F:metal ion binding"/>
    <property type="evidence" value="ECO:0007669"/>
    <property type="project" value="UniProtKB-KW"/>
</dbReference>
<dbReference type="Pfam" id="PF01541">
    <property type="entry name" value="GIY-YIG"/>
    <property type="match status" value="1"/>
</dbReference>
<dbReference type="SUPFAM" id="SSF82771">
    <property type="entry name" value="GIY-YIG endonuclease"/>
    <property type="match status" value="1"/>
</dbReference>
<evidence type="ECO:0000256" key="4">
    <source>
        <dbReference type="ARBA" id="ARBA00022723"/>
    </source>
</evidence>
<evidence type="ECO:0000313" key="8">
    <source>
        <dbReference type="Proteomes" id="UP000449710"/>
    </source>
</evidence>
<dbReference type="InterPro" id="IPR035901">
    <property type="entry name" value="GIY-YIG_endonuc_sf"/>
</dbReference>
<evidence type="ECO:0000256" key="1">
    <source>
        <dbReference type="ARBA" id="ARBA00006272"/>
    </source>
</evidence>
<dbReference type="CDD" id="cd05657">
    <property type="entry name" value="M42_glucanase_like"/>
    <property type="match status" value="1"/>
</dbReference>
<dbReference type="InterPro" id="IPR023367">
    <property type="entry name" value="Peptidase_M42_dom2"/>
</dbReference>
<proteinExistence type="inferred from homology"/>
<keyword evidence="5" id="KW-0378">Hydrolase</keyword>
<name>A0AA43XLI1_9CLOT</name>
<dbReference type="InterPro" id="IPR008007">
    <property type="entry name" value="Peptidase_M42"/>
</dbReference>
<dbReference type="Gene3D" id="2.40.30.40">
    <property type="entry name" value="Peptidase M42, domain 2"/>
    <property type="match status" value="1"/>
</dbReference>
<comment type="similarity">
    <text evidence="1">Belongs to the peptidase M42 family.</text>
</comment>
<dbReference type="Gene3D" id="3.40.630.10">
    <property type="entry name" value="Zn peptidases"/>
    <property type="match status" value="1"/>
</dbReference>
<accession>A0AA43XLI1</accession>
<dbReference type="EMBL" id="SUMG01000008">
    <property type="protein sequence ID" value="NBG88536.1"/>
    <property type="molecule type" value="Genomic_DNA"/>
</dbReference>
<feature type="domain" description="GIY-YIG" evidence="6">
    <location>
        <begin position="1"/>
        <end position="74"/>
    </location>
</feature>
<dbReference type="InterPro" id="IPR000305">
    <property type="entry name" value="GIY-YIG_endonuc"/>
</dbReference>
<dbReference type="PANTHER" id="PTHR32481">
    <property type="entry name" value="AMINOPEPTIDASE"/>
    <property type="match status" value="1"/>
</dbReference>
<keyword evidence="8" id="KW-1185">Reference proteome</keyword>
<dbReference type="PANTHER" id="PTHR32481:SF7">
    <property type="entry name" value="AMINOPEPTIDASE YHFE-RELATED"/>
    <property type="match status" value="1"/>
</dbReference>
<dbReference type="SUPFAM" id="SSF101821">
    <property type="entry name" value="Aminopeptidase/glucanase lid domain"/>
    <property type="match status" value="1"/>
</dbReference>
<keyword evidence="3" id="KW-0645">Protease</keyword>
<dbReference type="Proteomes" id="UP000449710">
    <property type="component" value="Unassembled WGS sequence"/>
</dbReference>
<dbReference type="SUPFAM" id="SSF53187">
    <property type="entry name" value="Zn-dependent exopeptidases"/>
    <property type="match status" value="1"/>
</dbReference>
<keyword evidence="4" id="KW-0479">Metal-binding</keyword>